<dbReference type="AlphaFoldDB" id="A0A8H6KRV0"/>
<reference evidence="2" key="1">
    <citation type="journal article" date="2020" name="Phytopathology">
        <title>Genome Sequence Resources of Colletotrichum truncatum, C. plurivorum, C. musicola, and C. sojae: Four Species Pathogenic to Soybean (Glycine max).</title>
        <authorList>
            <person name="Rogerio F."/>
            <person name="Boufleur T.R."/>
            <person name="Ciampi-Guillardi M."/>
            <person name="Sukno S.A."/>
            <person name="Thon M.R."/>
            <person name="Massola Junior N.S."/>
            <person name="Baroncelli R."/>
        </authorList>
    </citation>
    <scope>NUCLEOTIDE SEQUENCE</scope>
    <source>
        <strain evidence="2">LFN00145</strain>
    </source>
</reference>
<feature type="region of interest" description="Disordered" evidence="1">
    <location>
        <begin position="1"/>
        <end position="67"/>
    </location>
</feature>
<dbReference type="EMBL" id="WIGO01000036">
    <property type="protein sequence ID" value="KAF6835943.1"/>
    <property type="molecule type" value="Genomic_DNA"/>
</dbReference>
<accession>A0A8H6KRV0</accession>
<sequence length="128" mass="13989">MGDRTNNTIQRTPRPRTAAAMSSSNSRPSGLRQRKEALSPPAGTECAHLHPRLQADTPGRSLREGFGGRCGHQEAVFDAVEGPQDLRPSRPLAPTASTQQLSASRPGRRLTISRSKRHNIDTHPFSPY</sequence>
<keyword evidence="3" id="KW-1185">Reference proteome</keyword>
<evidence type="ECO:0000256" key="1">
    <source>
        <dbReference type="SAM" id="MobiDB-lite"/>
    </source>
</evidence>
<evidence type="ECO:0000313" key="3">
    <source>
        <dbReference type="Proteomes" id="UP000654918"/>
    </source>
</evidence>
<organism evidence="2 3">
    <name type="scientific">Colletotrichum plurivorum</name>
    <dbReference type="NCBI Taxonomy" id="2175906"/>
    <lineage>
        <taxon>Eukaryota</taxon>
        <taxon>Fungi</taxon>
        <taxon>Dikarya</taxon>
        <taxon>Ascomycota</taxon>
        <taxon>Pezizomycotina</taxon>
        <taxon>Sordariomycetes</taxon>
        <taxon>Hypocreomycetidae</taxon>
        <taxon>Glomerellales</taxon>
        <taxon>Glomerellaceae</taxon>
        <taxon>Colletotrichum</taxon>
        <taxon>Colletotrichum orchidearum species complex</taxon>
    </lineage>
</organism>
<proteinExistence type="predicted"/>
<gene>
    <name evidence="2" type="ORF">CPLU01_04046</name>
</gene>
<protein>
    <submittedName>
        <fullName evidence="2">Uncharacterized protein</fullName>
    </submittedName>
</protein>
<name>A0A8H6KRV0_9PEZI</name>
<feature type="region of interest" description="Disordered" evidence="1">
    <location>
        <begin position="83"/>
        <end position="128"/>
    </location>
</feature>
<comment type="caution">
    <text evidence="2">The sequence shown here is derived from an EMBL/GenBank/DDBJ whole genome shotgun (WGS) entry which is preliminary data.</text>
</comment>
<dbReference type="Proteomes" id="UP000654918">
    <property type="component" value="Unassembled WGS sequence"/>
</dbReference>
<evidence type="ECO:0000313" key="2">
    <source>
        <dbReference type="EMBL" id="KAF6835943.1"/>
    </source>
</evidence>
<feature type="compositionally biased region" description="Polar residues" evidence="1">
    <location>
        <begin position="1"/>
        <end position="11"/>
    </location>
</feature>